<gene>
    <name evidence="1" type="ORF">MAIT1_01511</name>
</gene>
<dbReference type="InterPro" id="IPR023214">
    <property type="entry name" value="HAD_sf"/>
</dbReference>
<proteinExistence type="predicted"/>
<accession>A0A1Y2K0F6</accession>
<dbReference type="InterPro" id="IPR036412">
    <property type="entry name" value="HAD-like_sf"/>
</dbReference>
<dbReference type="Proteomes" id="UP000194003">
    <property type="component" value="Unassembled WGS sequence"/>
</dbReference>
<evidence type="ECO:0000313" key="1">
    <source>
        <dbReference type="EMBL" id="OSM01523.1"/>
    </source>
</evidence>
<name>A0A1Y2K0F6_9PROT</name>
<dbReference type="SUPFAM" id="SSF56784">
    <property type="entry name" value="HAD-like"/>
    <property type="match status" value="1"/>
</dbReference>
<reference evidence="1 2" key="1">
    <citation type="journal article" date="2016" name="BMC Genomics">
        <title>Combined genomic and structural analyses of a cultured magnetotactic bacterium reveals its niche adaptation to a dynamic environment.</title>
        <authorList>
            <person name="Araujo A.C."/>
            <person name="Morillo V."/>
            <person name="Cypriano J."/>
            <person name="Teixeira L.C."/>
            <person name="Leao P."/>
            <person name="Lyra S."/>
            <person name="Almeida L.G."/>
            <person name="Bazylinski D.A."/>
            <person name="Vasconcellos A.T."/>
            <person name="Abreu F."/>
            <person name="Lins U."/>
        </authorList>
    </citation>
    <scope>NUCLEOTIDE SEQUENCE [LARGE SCALE GENOMIC DNA]</scope>
    <source>
        <strain evidence="1 2">IT-1</strain>
    </source>
</reference>
<dbReference type="OrthoDB" id="323926at2"/>
<evidence type="ECO:0000313" key="2">
    <source>
        <dbReference type="Proteomes" id="UP000194003"/>
    </source>
</evidence>
<dbReference type="InterPro" id="IPR010033">
    <property type="entry name" value="HAD_SF_ppase_IIIC"/>
</dbReference>
<dbReference type="STRING" id="1434232.MAIT1_01511"/>
<comment type="caution">
    <text evidence="1">The sequence shown here is derived from an EMBL/GenBank/DDBJ whole genome shotgun (WGS) entry which is preliminary data.</text>
</comment>
<dbReference type="EMBL" id="LVJN01000020">
    <property type="protein sequence ID" value="OSM01523.1"/>
    <property type="molecule type" value="Genomic_DNA"/>
</dbReference>
<dbReference type="Pfam" id="PF00702">
    <property type="entry name" value="Hydrolase"/>
    <property type="match status" value="1"/>
</dbReference>
<dbReference type="NCBIfam" id="TIGR01686">
    <property type="entry name" value="FkbH"/>
    <property type="match status" value="1"/>
</dbReference>
<sequence length="639" mass="71011">MGSSSDANQDHARAMFARHAGADAQARFSPPHLTPAPHAQDAARVGPQVAAASLMVWDEHCQECAAPACYASCDLYEPRADGRCRLLEGGFAAFELNPGAARDGAAARFKRWGRLEARGNTHLQPIARIAWMERWLNRAIAPLTGLGHLLARLTGQARFHGLAYALLEKFNRWRHAHRHGPQPDAFLIEVENPTDRALGFTLGMSVSANSLTPAQRQQSLPTPFAVAMPLQPGFNRFVLEARLFLDILESGLPFDVALTPDADATGHTLYWRRLDFVRFAPAPADNATTSGAAPEIKCVVWDLDNTLWDGTLVEEEPDAIRPETLALIQLFDQRGILQSIASKNSHDHAWPVLQRLGVAEYFLAPQIQWGPKSSAIRHIAQRLNIHVNTFAFIDDSPFERLEVSETIPEVLVIDAHELHGLADHPRLQGGGSAESSMRRALYQQAFEREAAQSAFGADYTAFLAACDITLTIAPYAEADRQRVGELMQRTNQLNFSGAKYGPEALTALLADEALEKWTLRVADRFGGYGLVGFSLVRRSPERIAIEEFMLSCRVQGKFIEAGFFHFLRAPAPKAELWTRFTPTGRNEPAQKILRHLEFAPMQAPWWRHAGDVSLLQCDFLRVQNPEELLPQRQQKGAQE</sequence>
<dbReference type="NCBIfam" id="TIGR01681">
    <property type="entry name" value="HAD-SF-IIIC"/>
    <property type="match status" value="1"/>
</dbReference>
<dbReference type="AlphaFoldDB" id="A0A1Y2K0F6"/>
<dbReference type="Gene3D" id="3.40.50.1000">
    <property type="entry name" value="HAD superfamily/HAD-like"/>
    <property type="match status" value="1"/>
</dbReference>
<organism evidence="1 2">
    <name type="scientific">Magnetofaba australis IT-1</name>
    <dbReference type="NCBI Taxonomy" id="1434232"/>
    <lineage>
        <taxon>Bacteria</taxon>
        <taxon>Pseudomonadati</taxon>
        <taxon>Pseudomonadota</taxon>
        <taxon>Magnetococcia</taxon>
        <taxon>Magnetococcales</taxon>
        <taxon>Magnetococcaceae</taxon>
        <taxon>Magnetofaba</taxon>
    </lineage>
</organism>
<keyword evidence="2" id="KW-1185">Reference proteome</keyword>
<dbReference type="InterPro" id="IPR010037">
    <property type="entry name" value="FkbH_domain"/>
</dbReference>
<protein>
    <submittedName>
        <fullName evidence="1">Putative FkbH domain-containing protein</fullName>
    </submittedName>
</protein>
<dbReference type="RefSeq" id="WP_085443404.1">
    <property type="nucleotide sequence ID" value="NZ_LVJN01000020.1"/>
</dbReference>